<dbReference type="EMBL" id="CM017694">
    <property type="protein sequence ID" value="TYH11438.1"/>
    <property type="molecule type" value="Genomic_DNA"/>
</dbReference>
<dbReference type="Proteomes" id="UP000323506">
    <property type="component" value="Chromosome A07"/>
</dbReference>
<dbReference type="EMBL" id="CM017694">
    <property type="protein sequence ID" value="TYH11440.1"/>
    <property type="molecule type" value="Genomic_DNA"/>
</dbReference>
<protein>
    <submittedName>
        <fullName evidence="1">Uncharacterized protein</fullName>
    </submittedName>
</protein>
<dbReference type="EMBL" id="CM017694">
    <property type="protein sequence ID" value="TYH11442.1"/>
    <property type="molecule type" value="Genomic_DNA"/>
</dbReference>
<name>A0A5D2FZJ8_GOSDA</name>
<reference evidence="1 2" key="1">
    <citation type="submission" date="2019-06" db="EMBL/GenBank/DDBJ databases">
        <title>WGS assembly of Gossypium darwinii.</title>
        <authorList>
            <person name="Chen Z.J."/>
            <person name="Sreedasyam A."/>
            <person name="Ando A."/>
            <person name="Song Q."/>
            <person name="De L."/>
            <person name="Hulse-Kemp A."/>
            <person name="Ding M."/>
            <person name="Ye W."/>
            <person name="Kirkbride R."/>
            <person name="Jenkins J."/>
            <person name="Plott C."/>
            <person name="Lovell J."/>
            <person name="Lin Y.-M."/>
            <person name="Vaughn R."/>
            <person name="Liu B."/>
            <person name="Li W."/>
            <person name="Simpson S."/>
            <person name="Scheffler B."/>
            <person name="Saski C."/>
            <person name="Grover C."/>
            <person name="Hu G."/>
            <person name="Conover J."/>
            <person name="Carlson J."/>
            <person name="Shu S."/>
            <person name="Boston L."/>
            <person name="Williams M."/>
            <person name="Peterson D."/>
            <person name="Mcgee K."/>
            <person name="Jones D."/>
            <person name="Wendel J."/>
            <person name="Stelly D."/>
            <person name="Grimwood J."/>
            <person name="Schmutz J."/>
        </authorList>
    </citation>
    <scope>NUCLEOTIDE SEQUENCE [LARGE SCALE GENOMIC DNA]</scope>
    <source>
        <strain evidence="1">1808015.09</strain>
    </source>
</reference>
<evidence type="ECO:0000313" key="2">
    <source>
        <dbReference type="Proteomes" id="UP000323506"/>
    </source>
</evidence>
<evidence type="ECO:0000313" key="1">
    <source>
        <dbReference type="EMBL" id="TYH11437.1"/>
    </source>
</evidence>
<dbReference type="EMBL" id="CM017694">
    <property type="protein sequence ID" value="TYH11437.1"/>
    <property type="molecule type" value="Genomic_DNA"/>
</dbReference>
<dbReference type="AlphaFoldDB" id="A0A5D2FZJ8"/>
<proteinExistence type="predicted"/>
<sequence>MRSEHYCKESILIPVILPSNSKPPGQTLIESLYYQMLRQTRSLFSIYSRRGLPLVKKLVLGRPYHPQRITKETTMFIRTFREHPVDIGH</sequence>
<gene>
    <name evidence="1" type="ORF">ES288_A07G258300v1</name>
</gene>
<organism evidence="1 2">
    <name type="scientific">Gossypium darwinii</name>
    <name type="common">Darwin's cotton</name>
    <name type="synonym">Gossypium barbadense var. darwinii</name>
    <dbReference type="NCBI Taxonomy" id="34276"/>
    <lineage>
        <taxon>Eukaryota</taxon>
        <taxon>Viridiplantae</taxon>
        <taxon>Streptophyta</taxon>
        <taxon>Embryophyta</taxon>
        <taxon>Tracheophyta</taxon>
        <taxon>Spermatophyta</taxon>
        <taxon>Magnoliopsida</taxon>
        <taxon>eudicotyledons</taxon>
        <taxon>Gunneridae</taxon>
        <taxon>Pentapetalae</taxon>
        <taxon>rosids</taxon>
        <taxon>malvids</taxon>
        <taxon>Malvales</taxon>
        <taxon>Malvaceae</taxon>
        <taxon>Malvoideae</taxon>
        <taxon>Gossypium</taxon>
    </lineage>
</organism>
<keyword evidence="2" id="KW-1185">Reference proteome</keyword>
<accession>A0A5D2FZJ8</accession>